<dbReference type="Gene3D" id="3.30.70.1490">
    <property type="entry name" value="Cysteine protease Prp"/>
    <property type="match status" value="1"/>
</dbReference>
<proteinExistence type="inferred from homology"/>
<dbReference type="InterPro" id="IPR007422">
    <property type="entry name" value="Peptidase_Prp"/>
</dbReference>
<keyword evidence="1" id="KW-0690">Ribosome biogenesis</keyword>
<dbReference type="PANTHER" id="PTHR39178:SF1">
    <property type="entry name" value="RIBOSOMAL-PROCESSING CYSTEINE PROTEASE PRP"/>
    <property type="match status" value="1"/>
</dbReference>
<dbReference type="AlphaFoldDB" id="A0A0U4VXV4"/>
<dbReference type="Proteomes" id="UP000067698">
    <property type="component" value="Chromosome"/>
</dbReference>
<reference evidence="9" key="4">
    <citation type="submission" date="2023-01" db="EMBL/GenBank/DDBJ databases">
        <title>Oxazolidinone resistance genes in florfenicol resistant enterococci from beef cattle and veal calves at slaughter.</title>
        <authorList>
            <person name="Biggel M."/>
        </authorList>
    </citation>
    <scope>NUCLEOTIDE SEQUENCE</scope>
    <source>
        <strain evidence="9">K79-1</strain>
    </source>
</reference>
<accession>A0A0U4VXV4</accession>
<dbReference type="OrthoDB" id="48998at2"/>
<keyword evidence="11" id="KW-1185">Reference proteome</keyword>
<dbReference type="EMBL" id="CP014162">
    <property type="protein sequence ID" value="AMB98148.1"/>
    <property type="molecule type" value="Genomic_DNA"/>
</dbReference>
<gene>
    <name evidence="7" type="ORF">AWM74_07970</name>
    <name evidence="8" type="ORF">H3232_05555</name>
    <name evidence="9" type="ORF">PML80_03380</name>
</gene>
<evidence type="ECO:0000313" key="7">
    <source>
        <dbReference type="EMBL" id="AMB98148.1"/>
    </source>
</evidence>
<evidence type="ECO:0000313" key="11">
    <source>
        <dbReference type="Proteomes" id="UP000540056"/>
    </source>
</evidence>
<keyword evidence="2 8" id="KW-0645">Protease</keyword>
<keyword evidence="4" id="KW-0788">Thiol protease</keyword>
<dbReference type="Pfam" id="PF04327">
    <property type="entry name" value="Peptidase_Prp"/>
    <property type="match status" value="1"/>
</dbReference>
<dbReference type="KEGG" id="aui:APT62_06060"/>
<evidence type="ECO:0000313" key="10">
    <source>
        <dbReference type="Proteomes" id="UP000067698"/>
    </source>
</evidence>
<dbReference type="GeneID" id="92867495"/>
<evidence type="ECO:0000256" key="3">
    <source>
        <dbReference type="ARBA" id="ARBA00022801"/>
    </source>
</evidence>
<organism evidence="7 10">
    <name type="scientific">Aerococcus urinaeequi</name>
    <dbReference type="NCBI Taxonomy" id="51665"/>
    <lineage>
        <taxon>Bacteria</taxon>
        <taxon>Bacillati</taxon>
        <taxon>Bacillota</taxon>
        <taxon>Bacilli</taxon>
        <taxon>Lactobacillales</taxon>
        <taxon>Aerococcaceae</taxon>
        <taxon>Aerococcus</taxon>
    </lineage>
</organism>
<dbReference type="InterPro" id="IPR036764">
    <property type="entry name" value="Peptidase_Prp_sf"/>
</dbReference>
<evidence type="ECO:0000313" key="9">
    <source>
        <dbReference type="EMBL" id="WCG38376.1"/>
    </source>
</evidence>
<protein>
    <recommendedName>
        <fullName evidence="6">Ribosomal processing cysteine protease Prp</fullName>
    </recommendedName>
</protein>
<dbReference type="EMBL" id="CP116590">
    <property type="protein sequence ID" value="WCG38376.1"/>
    <property type="molecule type" value="Genomic_DNA"/>
</dbReference>
<evidence type="ECO:0000256" key="5">
    <source>
        <dbReference type="ARBA" id="ARBA00044503"/>
    </source>
</evidence>
<evidence type="ECO:0000256" key="1">
    <source>
        <dbReference type="ARBA" id="ARBA00022517"/>
    </source>
</evidence>
<dbReference type="CDD" id="cd16332">
    <property type="entry name" value="Prp-like"/>
    <property type="match status" value="1"/>
</dbReference>
<dbReference type="SUPFAM" id="SSF118010">
    <property type="entry name" value="TM1457-like"/>
    <property type="match status" value="1"/>
</dbReference>
<reference evidence="10" key="2">
    <citation type="submission" date="2016-01" db="EMBL/GenBank/DDBJ databases">
        <title>Six Aerococcus type strain genome sequencing and assembly using PacBio and Illumina Hiseq.</title>
        <authorList>
            <person name="Carkaci D."/>
            <person name="Dargis R."/>
            <person name="Nielsen X.C."/>
            <person name="Skovgaard O."/>
            <person name="Fuursted K."/>
            <person name="Christensen J.J."/>
        </authorList>
    </citation>
    <scope>NUCLEOTIDE SEQUENCE [LARGE SCALE GENOMIC DNA]</scope>
    <source>
        <strain evidence="10">CCUG28094</strain>
    </source>
</reference>
<reference evidence="8 11" key="3">
    <citation type="submission" date="2020-07" db="EMBL/GenBank/DDBJ databases">
        <title>Draft Genome Sequences of Lactobacillales Isolated from the International Space Station.</title>
        <authorList>
            <person name="Bharadwaj A.R."/>
            <person name="Singh N.K."/>
            <person name="Wood J.M."/>
            <person name="Debieu M."/>
            <person name="O'Hara N.B."/>
            <person name="Karouia F."/>
            <person name="Mason C.E."/>
            <person name="Venkateswaran K."/>
        </authorList>
    </citation>
    <scope>NUCLEOTIDE SEQUENCE [LARGE SCALE GENOMIC DNA]</scope>
    <source>
        <strain evidence="8 11">151250015-1-258-55</strain>
    </source>
</reference>
<dbReference type="GO" id="GO:0008234">
    <property type="term" value="F:cysteine-type peptidase activity"/>
    <property type="evidence" value="ECO:0007669"/>
    <property type="project" value="UniProtKB-KW"/>
</dbReference>
<evidence type="ECO:0000256" key="4">
    <source>
        <dbReference type="ARBA" id="ARBA00022807"/>
    </source>
</evidence>
<dbReference type="GO" id="GO:0006508">
    <property type="term" value="P:proteolysis"/>
    <property type="evidence" value="ECO:0007669"/>
    <property type="project" value="UniProtKB-KW"/>
</dbReference>
<dbReference type="GO" id="GO:0042254">
    <property type="term" value="P:ribosome biogenesis"/>
    <property type="evidence" value="ECO:0007669"/>
    <property type="project" value="UniProtKB-KW"/>
</dbReference>
<dbReference type="Proteomes" id="UP001179483">
    <property type="component" value="Chromosome"/>
</dbReference>
<evidence type="ECO:0000256" key="6">
    <source>
        <dbReference type="ARBA" id="ARBA00044538"/>
    </source>
</evidence>
<dbReference type="Proteomes" id="UP000540056">
    <property type="component" value="Unassembled WGS sequence"/>
</dbReference>
<dbReference type="PANTHER" id="PTHR39178">
    <property type="entry name" value="HYPOTHETICAL RIBOSOME-ASSOCIATED PROTEIN"/>
    <property type="match status" value="1"/>
</dbReference>
<dbReference type="EMBL" id="JACGAN010000008">
    <property type="protein sequence ID" value="MBA5746654.1"/>
    <property type="molecule type" value="Genomic_DNA"/>
</dbReference>
<reference evidence="7 10" key="1">
    <citation type="journal article" date="2016" name="Genome Announc.">
        <title>Complete Genome Sequences of Aerococcus christensenii CCUG 28831T, Aerococcus sanguinicola CCUG 43001T, Aerococcus urinae CCUG 36881T, Aerococcus urinaeequi CCUG 28094T, Aerococcus urinaehominis CCUG 42038 BT, and Aerococcus viridans CCUG 4311T.</title>
        <authorList>
            <person name="Carkaci D."/>
            <person name="Dargis R."/>
            <person name="Nielsen X.C."/>
            <person name="Skovgaard O."/>
            <person name="Fuursted K."/>
            <person name="Christensen J.J."/>
        </authorList>
    </citation>
    <scope>NUCLEOTIDE SEQUENCE [LARGE SCALE GENOMIC DNA]</scope>
    <source>
        <strain evidence="7 10">CCUG28094</strain>
    </source>
</reference>
<name>A0A0U4VXV4_9LACT</name>
<comment type="similarity">
    <text evidence="5">Belongs to the Prp family.</text>
</comment>
<evidence type="ECO:0000313" key="8">
    <source>
        <dbReference type="EMBL" id="MBA5746654.1"/>
    </source>
</evidence>
<keyword evidence="3" id="KW-0378">Hydrolase</keyword>
<dbReference type="RefSeq" id="WP_003140932.1">
    <property type="nucleotide sequence ID" value="NZ_CANSXX010000033.1"/>
</dbReference>
<evidence type="ECO:0000256" key="2">
    <source>
        <dbReference type="ARBA" id="ARBA00022670"/>
    </source>
</evidence>
<sequence>MIQAIFKTDEKDQFVSFEVSGHAFAGEYGQDVVCAGVSAVVLSTVNNLTRMASIEPLIEADEENGGYLYVELTKDLSTEQGELAQMLLTSCYLALSEDVEANYGDFIHVSKTTKY</sequence>